<dbReference type="AlphaFoldDB" id="B7KHY1"/>
<evidence type="ECO:0000259" key="6">
    <source>
        <dbReference type="PROSITE" id="PS51007"/>
    </source>
</evidence>
<dbReference type="GO" id="GO:0004130">
    <property type="term" value="F:cytochrome-c peroxidase activity"/>
    <property type="evidence" value="ECO:0007669"/>
    <property type="project" value="TreeGrafter"/>
</dbReference>
<dbReference type="STRING" id="65393.PCC7424_3697"/>
<dbReference type="Gene3D" id="1.10.760.10">
    <property type="entry name" value="Cytochrome c-like domain"/>
    <property type="match status" value="1"/>
</dbReference>
<evidence type="ECO:0000256" key="5">
    <source>
        <dbReference type="SAM" id="SignalP"/>
    </source>
</evidence>
<feature type="domain" description="Cytochrome c" evidence="6">
    <location>
        <begin position="357"/>
        <end position="585"/>
    </location>
</feature>
<dbReference type="NCBIfam" id="NF040606">
    <property type="entry name" value="CytoC_perox"/>
    <property type="match status" value="1"/>
</dbReference>
<evidence type="ECO:0000313" key="8">
    <source>
        <dbReference type="Proteomes" id="UP000002384"/>
    </source>
</evidence>
<dbReference type="RefSeq" id="WP_015955671.1">
    <property type="nucleotide sequence ID" value="NC_011729.1"/>
</dbReference>
<keyword evidence="8" id="KW-1185">Reference proteome</keyword>
<sequence>MFYKVFQCFFVFVFFLWVTCGQASANVKPRVADLNQGWSRQEVQIYNYYSEGTNLAPLDFVLNLPDPKNPGAKFIDKLSTEYGFIPGEKSKLNPDGLPVGFTIDKRPEKFQDRSYLGITCATCHTRQLVYEKTNNSGSTSTSILPVHGGPSLVDFPRFSKDFYDSFFTLLKDDVLMTTFATDVLKKTPEPEDIDNLRNEIRTFTGPLVATNEIIEEMQISPADFGPGNLNALTQGYYNNVGLGAWLKRQQPTATKTSGGSTPLRIEFEGTVNYPPMWFAYRDNWAQWFAEIHHLGQRSWIQSVSTSPVRPPKMIEAFKEGSFLTSIDFNNIETIQNLLQRLRPPKWPEQTLGKLKPKLVTKGKVLFQENCAQCHLHTDELPHLQTDELPNELGLIFKERQAFDVGTDPVAYQQFEEKANERVVGLVDLSEKIFGLRNAQLAAQFKPQYPETYPEIIANYQKHDSKGRPNKFALAQEYYGGTEQDSWPKSGAVYWASPLQGIFASSPYFHNGSVPTLRDVLSPPEQRPTTFLTGSNSFDPKNVGLKNEGYFTYNTTEKGKGNGGHPFGTQLPPEQKEALLEYLKSI</sequence>
<keyword evidence="3 4" id="KW-0408">Iron</keyword>
<name>B7KHY1_GLOC7</name>
<dbReference type="EMBL" id="CP001291">
    <property type="protein sequence ID" value="ACK72078.1"/>
    <property type="molecule type" value="Genomic_DNA"/>
</dbReference>
<dbReference type="InterPro" id="IPR051395">
    <property type="entry name" value="Cytochrome_c_Peroxidase/MauG"/>
</dbReference>
<evidence type="ECO:0000256" key="1">
    <source>
        <dbReference type="ARBA" id="ARBA00022617"/>
    </source>
</evidence>
<dbReference type="GO" id="GO:0020037">
    <property type="term" value="F:heme binding"/>
    <property type="evidence" value="ECO:0007669"/>
    <property type="project" value="InterPro"/>
</dbReference>
<evidence type="ECO:0000256" key="4">
    <source>
        <dbReference type="PROSITE-ProRule" id="PRU00433"/>
    </source>
</evidence>
<dbReference type="Proteomes" id="UP000002384">
    <property type="component" value="Chromosome"/>
</dbReference>
<feature type="signal peptide" evidence="5">
    <location>
        <begin position="1"/>
        <end position="25"/>
    </location>
</feature>
<keyword evidence="2 4" id="KW-0479">Metal-binding</keyword>
<evidence type="ECO:0000313" key="7">
    <source>
        <dbReference type="EMBL" id="ACK72078.1"/>
    </source>
</evidence>
<dbReference type="eggNOG" id="COG2010">
    <property type="taxonomic scope" value="Bacteria"/>
</dbReference>
<dbReference type="GO" id="GO:0009055">
    <property type="term" value="F:electron transfer activity"/>
    <property type="evidence" value="ECO:0007669"/>
    <property type="project" value="InterPro"/>
</dbReference>
<proteinExistence type="predicted"/>
<dbReference type="InterPro" id="IPR036909">
    <property type="entry name" value="Cyt_c-like_dom_sf"/>
</dbReference>
<protein>
    <recommendedName>
        <fullName evidence="6">Cytochrome c domain-containing protein</fullName>
    </recommendedName>
</protein>
<dbReference type="KEGG" id="cyc:PCC7424_3697"/>
<dbReference type="PANTHER" id="PTHR30600">
    <property type="entry name" value="CYTOCHROME C PEROXIDASE-RELATED"/>
    <property type="match status" value="1"/>
</dbReference>
<dbReference type="PANTHER" id="PTHR30600:SF9">
    <property type="entry name" value="BLR7738 PROTEIN"/>
    <property type="match status" value="1"/>
</dbReference>
<keyword evidence="1 4" id="KW-0349">Heme</keyword>
<evidence type="ECO:0000256" key="2">
    <source>
        <dbReference type="ARBA" id="ARBA00022723"/>
    </source>
</evidence>
<dbReference type="InterPro" id="IPR047758">
    <property type="entry name" value="CytoC_perox"/>
</dbReference>
<gene>
    <name evidence="7" type="ordered locus">PCC7424_3697</name>
</gene>
<dbReference type="HOGENOM" id="CLU_014386_1_0_3"/>
<accession>B7KHY1</accession>
<dbReference type="Pfam" id="PF21419">
    <property type="entry name" value="RoxA-like_Cyt-c"/>
    <property type="match status" value="1"/>
</dbReference>
<feature type="chain" id="PRO_5002859027" description="Cytochrome c domain-containing protein" evidence="5">
    <location>
        <begin position="26"/>
        <end position="585"/>
    </location>
</feature>
<reference evidence="8" key="1">
    <citation type="journal article" date="2011" name="MBio">
        <title>Novel metabolic attributes of the genus Cyanothece, comprising a group of unicellular nitrogen-fixing Cyanobacteria.</title>
        <authorList>
            <person name="Bandyopadhyay A."/>
            <person name="Elvitigala T."/>
            <person name="Welsh E."/>
            <person name="Stockel J."/>
            <person name="Liberton M."/>
            <person name="Min H."/>
            <person name="Sherman L.A."/>
            <person name="Pakrasi H.B."/>
        </authorList>
    </citation>
    <scope>NUCLEOTIDE SEQUENCE [LARGE SCALE GENOMIC DNA]</scope>
    <source>
        <strain evidence="8">PCC 7424</strain>
    </source>
</reference>
<dbReference type="PROSITE" id="PS51007">
    <property type="entry name" value="CYTC"/>
    <property type="match status" value="1"/>
</dbReference>
<dbReference type="SUPFAM" id="SSF46626">
    <property type="entry name" value="Cytochrome c"/>
    <property type="match status" value="1"/>
</dbReference>
<dbReference type="InterPro" id="IPR009056">
    <property type="entry name" value="Cyt_c-like_dom"/>
</dbReference>
<dbReference type="OrthoDB" id="417271at2"/>
<keyword evidence="5" id="KW-0732">Signal</keyword>
<dbReference type="GO" id="GO:0046872">
    <property type="term" value="F:metal ion binding"/>
    <property type="evidence" value="ECO:0007669"/>
    <property type="project" value="UniProtKB-KW"/>
</dbReference>
<evidence type="ECO:0000256" key="3">
    <source>
        <dbReference type="ARBA" id="ARBA00023004"/>
    </source>
</evidence>
<organism evidence="7 8">
    <name type="scientific">Gloeothece citriformis (strain PCC 7424)</name>
    <name type="common">Cyanothece sp. (strain PCC 7424)</name>
    <dbReference type="NCBI Taxonomy" id="65393"/>
    <lineage>
        <taxon>Bacteria</taxon>
        <taxon>Bacillati</taxon>
        <taxon>Cyanobacteriota</taxon>
        <taxon>Cyanophyceae</taxon>
        <taxon>Oscillatoriophycideae</taxon>
        <taxon>Chroococcales</taxon>
        <taxon>Aphanothecaceae</taxon>
        <taxon>Gloeothece</taxon>
        <taxon>Gloeothece citriformis</taxon>
    </lineage>
</organism>